<dbReference type="EMBL" id="JAVRRT010000007">
    <property type="protein sequence ID" value="KAK5170157.1"/>
    <property type="molecule type" value="Genomic_DNA"/>
</dbReference>
<dbReference type="PANTHER" id="PTHR47843">
    <property type="entry name" value="BTB DOMAIN-CONTAINING PROTEIN-RELATED"/>
    <property type="match status" value="1"/>
</dbReference>
<dbReference type="PROSITE" id="PS50097">
    <property type="entry name" value="BTB"/>
    <property type="match status" value="1"/>
</dbReference>
<comment type="caution">
    <text evidence="2">The sequence shown here is derived from an EMBL/GenBank/DDBJ whole genome shotgun (WGS) entry which is preliminary data.</text>
</comment>
<dbReference type="RefSeq" id="XP_064659355.1">
    <property type="nucleotide sequence ID" value="XM_064801994.1"/>
</dbReference>
<dbReference type="InterPro" id="IPR011333">
    <property type="entry name" value="SKP1/BTB/POZ_sf"/>
</dbReference>
<evidence type="ECO:0000259" key="1">
    <source>
        <dbReference type="PROSITE" id="PS50097"/>
    </source>
</evidence>
<dbReference type="SUPFAM" id="SSF54695">
    <property type="entry name" value="POZ domain"/>
    <property type="match status" value="1"/>
</dbReference>
<dbReference type="AlphaFoldDB" id="A0AAV9P9Y4"/>
<proteinExistence type="predicted"/>
<reference evidence="2 3" key="1">
    <citation type="submission" date="2023-08" db="EMBL/GenBank/DDBJ databases">
        <title>Black Yeasts Isolated from many extreme environments.</title>
        <authorList>
            <person name="Coleine C."/>
            <person name="Stajich J.E."/>
            <person name="Selbmann L."/>
        </authorList>
    </citation>
    <scope>NUCLEOTIDE SEQUENCE [LARGE SCALE GENOMIC DNA]</scope>
    <source>
        <strain evidence="2 3">CCFEE 5935</strain>
    </source>
</reference>
<evidence type="ECO:0000313" key="2">
    <source>
        <dbReference type="EMBL" id="KAK5170157.1"/>
    </source>
</evidence>
<organism evidence="2 3">
    <name type="scientific">Saxophila tyrrhenica</name>
    <dbReference type="NCBI Taxonomy" id="1690608"/>
    <lineage>
        <taxon>Eukaryota</taxon>
        <taxon>Fungi</taxon>
        <taxon>Dikarya</taxon>
        <taxon>Ascomycota</taxon>
        <taxon>Pezizomycotina</taxon>
        <taxon>Dothideomycetes</taxon>
        <taxon>Dothideomycetidae</taxon>
        <taxon>Mycosphaerellales</taxon>
        <taxon>Extremaceae</taxon>
        <taxon>Saxophila</taxon>
    </lineage>
</organism>
<name>A0AAV9P9Y4_9PEZI</name>
<sequence length="390" mass="43639">MAPTYVDLLSGPTFTFEVQGQSFTVHRGFVAKVSKPLEAVMENGMQESENGMAPLKDVDKATFGRFMEFAYTGDYQPAHAVAVSRAETEFDSVNGKHEDMVEPGTGDTNRSENVPVEEVAFEEAPFEESGPSEHNRDIDAALFGLLRNRSMVRKVKKASSMHYDQRTGTLSIMKAKRAARSTEDMVTNSRLPTSSAFVLGDYCTAEYDCLPIFLSHAQLYIFADYYAVFSLKSLAARRLEEALSVREERALSLTDVVALTKFVYDNTPEKEEGLDELRLVVTEFAAKNVTALRHADRFDDEPRWNRSDSLIDLRVNLYRIKTSTNLLSSAHTTSDRLGRTRGLAIRHEHVSLCHQHAWAAPICLLEQISSPGLEHFKHISLNSSSLCRAT</sequence>
<dbReference type="CDD" id="cd18186">
    <property type="entry name" value="BTB_POZ_ZBTB_KLHL-like"/>
    <property type="match status" value="1"/>
</dbReference>
<dbReference type="Pfam" id="PF00651">
    <property type="entry name" value="BTB"/>
    <property type="match status" value="1"/>
</dbReference>
<dbReference type="Proteomes" id="UP001337655">
    <property type="component" value="Unassembled WGS sequence"/>
</dbReference>
<gene>
    <name evidence="2" type="ORF">LTR77_004742</name>
</gene>
<keyword evidence="3" id="KW-1185">Reference proteome</keyword>
<dbReference type="Gene3D" id="3.30.710.10">
    <property type="entry name" value="Potassium Channel Kv1.1, Chain A"/>
    <property type="match status" value="1"/>
</dbReference>
<feature type="domain" description="BTB" evidence="1">
    <location>
        <begin position="12"/>
        <end position="79"/>
    </location>
</feature>
<protein>
    <recommendedName>
        <fullName evidence="1">BTB domain-containing protein</fullName>
    </recommendedName>
</protein>
<dbReference type="InterPro" id="IPR000210">
    <property type="entry name" value="BTB/POZ_dom"/>
</dbReference>
<evidence type="ECO:0000313" key="3">
    <source>
        <dbReference type="Proteomes" id="UP001337655"/>
    </source>
</evidence>
<dbReference type="GeneID" id="89926087"/>
<dbReference type="PANTHER" id="PTHR47843:SF5">
    <property type="entry name" value="BTB_POZ DOMAIN PROTEIN"/>
    <property type="match status" value="1"/>
</dbReference>
<accession>A0AAV9P9Y4</accession>